<accession>A0A1S4CPF7</accession>
<dbReference type="OrthoDB" id="1933492at2759"/>
<dbReference type="InterPro" id="IPR028871">
    <property type="entry name" value="BlueCu_1_BS"/>
</dbReference>
<dbReference type="GO" id="GO:0005886">
    <property type="term" value="C:plasma membrane"/>
    <property type="evidence" value="ECO:0000318"/>
    <property type="project" value="GO_Central"/>
</dbReference>
<dbReference type="FunFam" id="2.60.40.420:FF:000003">
    <property type="entry name" value="Blue copper"/>
    <property type="match status" value="1"/>
</dbReference>
<dbReference type="PANTHER" id="PTHR33021:SF356">
    <property type="entry name" value="MAVICYANIN"/>
    <property type="match status" value="1"/>
</dbReference>
<dbReference type="InterPro" id="IPR003245">
    <property type="entry name" value="Phytocyanin_dom"/>
</dbReference>
<dbReference type="OMA" id="EYIAGTH"/>
<keyword evidence="4" id="KW-1133">Transmembrane helix</keyword>
<evidence type="ECO:0000256" key="4">
    <source>
        <dbReference type="SAM" id="Phobius"/>
    </source>
</evidence>
<name>A0A1S4CPF7_TOBAC</name>
<keyword evidence="4" id="KW-0472">Membrane</keyword>
<sequence>MAFSSGQYSLQSSAMTFTKRTLFCFIIAVIATSTRLSMATVYEVGDSQGWTIIGKVDYNHWASTKKFQVNDTLIFNYNKYHNVMQVSSQEYESCTVTSPIATLNTGKDSFTLSAPGDYYYICGIPGHCQIGQKVYIKVGSQTNGASPLYFMWFPMGLLGLCFFLIF</sequence>
<reference evidence="6" key="1">
    <citation type="submission" date="2025-08" db="UniProtKB">
        <authorList>
            <consortium name="RefSeq"/>
        </authorList>
    </citation>
    <scope>IDENTIFICATION</scope>
</reference>
<evidence type="ECO:0000256" key="1">
    <source>
        <dbReference type="ARBA" id="ARBA00022723"/>
    </source>
</evidence>
<dbReference type="SUPFAM" id="SSF49503">
    <property type="entry name" value="Cupredoxins"/>
    <property type="match status" value="1"/>
</dbReference>
<dbReference type="RefSeq" id="XP_016502936.1">
    <property type="nucleotide sequence ID" value="XM_016647450.1"/>
</dbReference>
<organism evidence="6">
    <name type="scientific">Nicotiana tabacum</name>
    <name type="common">Common tobacco</name>
    <dbReference type="NCBI Taxonomy" id="4097"/>
    <lineage>
        <taxon>Eukaryota</taxon>
        <taxon>Viridiplantae</taxon>
        <taxon>Streptophyta</taxon>
        <taxon>Embryophyta</taxon>
        <taxon>Tracheophyta</taxon>
        <taxon>Spermatophyta</taxon>
        <taxon>Magnoliopsida</taxon>
        <taxon>eudicotyledons</taxon>
        <taxon>Gunneridae</taxon>
        <taxon>Pentapetalae</taxon>
        <taxon>asterids</taxon>
        <taxon>lamiids</taxon>
        <taxon>Solanales</taxon>
        <taxon>Solanaceae</taxon>
        <taxon>Nicotianoideae</taxon>
        <taxon>Nicotianeae</taxon>
        <taxon>Nicotiana</taxon>
    </lineage>
</organism>
<dbReference type="PaxDb" id="4097-A0A1S4CPF7"/>
<evidence type="ECO:0000313" key="6">
    <source>
        <dbReference type="RefSeq" id="XP_016502936.1"/>
    </source>
</evidence>
<protein>
    <submittedName>
        <fullName evidence="6">Mavicyanin-like</fullName>
    </submittedName>
</protein>
<dbReference type="KEGG" id="nta:107821058"/>
<dbReference type="STRING" id="4097.A0A1S4CPF7"/>
<feature type="transmembrane region" description="Helical" evidence="4">
    <location>
        <begin position="21"/>
        <end position="42"/>
    </location>
</feature>
<dbReference type="PROSITE" id="PS00196">
    <property type="entry name" value="COPPER_BLUE"/>
    <property type="match status" value="1"/>
</dbReference>
<gene>
    <name evidence="6" type="primary">LOC107821058</name>
</gene>
<dbReference type="Pfam" id="PF02298">
    <property type="entry name" value="Cu_bind_like"/>
    <property type="match status" value="1"/>
</dbReference>
<dbReference type="GO" id="GO:0046872">
    <property type="term" value="F:metal ion binding"/>
    <property type="evidence" value="ECO:0007669"/>
    <property type="project" value="UniProtKB-KW"/>
</dbReference>
<evidence type="ECO:0000259" key="5">
    <source>
        <dbReference type="PROSITE" id="PS51485"/>
    </source>
</evidence>
<dbReference type="Gene3D" id="2.60.40.420">
    <property type="entry name" value="Cupredoxins - blue copper proteins"/>
    <property type="match status" value="1"/>
</dbReference>
<dbReference type="InterPro" id="IPR039391">
    <property type="entry name" value="Phytocyanin-like"/>
</dbReference>
<keyword evidence="4" id="KW-0812">Transmembrane</keyword>
<evidence type="ECO:0000256" key="3">
    <source>
        <dbReference type="ARBA" id="ARBA00023180"/>
    </source>
</evidence>
<evidence type="ECO:0000256" key="2">
    <source>
        <dbReference type="ARBA" id="ARBA00023008"/>
    </source>
</evidence>
<feature type="transmembrane region" description="Helical" evidence="4">
    <location>
        <begin position="148"/>
        <end position="165"/>
    </location>
</feature>
<keyword evidence="1" id="KW-0479">Metal-binding</keyword>
<keyword evidence="3" id="KW-0325">Glycoprotein</keyword>
<dbReference type="PROSITE" id="PS51485">
    <property type="entry name" value="PHYTOCYANIN"/>
    <property type="match status" value="1"/>
</dbReference>
<keyword evidence="2" id="KW-0186">Copper</keyword>
<dbReference type="InterPro" id="IPR008972">
    <property type="entry name" value="Cupredoxin"/>
</dbReference>
<dbReference type="AlphaFoldDB" id="A0A1S4CPF7"/>
<dbReference type="PANTHER" id="PTHR33021">
    <property type="entry name" value="BLUE COPPER PROTEIN"/>
    <property type="match status" value="1"/>
</dbReference>
<dbReference type="SMR" id="A0A1S4CPF7"/>
<proteinExistence type="predicted"/>
<dbReference type="GO" id="GO:0009055">
    <property type="term" value="F:electron transfer activity"/>
    <property type="evidence" value="ECO:0007669"/>
    <property type="project" value="InterPro"/>
</dbReference>
<feature type="domain" description="Phytocyanin" evidence="5">
    <location>
        <begin position="40"/>
        <end position="140"/>
    </location>
</feature>